<dbReference type="InterPro" id="IPR032675">
    <property type="entry name" value="LRR_dom_sf"/>
</dbReference>
<dbReference type="Gene3D" id="3.80.10.10">
    <property type="entry name" value="Ribonuclease Inhibitor"/>
    <property type="match status" value="2"/>
</dbReference>
<gene>
    <name evidence="1" type="ORF">N7548_00410</name>
</gene>
<dbReference type="PANTHER" id="PTHR45661:SF3">
    <property type="entry name" value="IG-LIKE DOMAIN-CONTAINING PROTEIN"/>
    <property type="match status" value="1"/>
</dbReference>
<dbReference type="EMBL" id="JAOVQM010000001">
    <property type="protein sequence ID" value="MCV2231288.1"/>
    <property type="molecule type" value="Genomic_DNA"/>
</dbReference>
<comment type="caution">
    <text evidence="1">The sequence shown here is derived from an EMBL/GenBank/DDBJ whole genome shotgun (WGS) entry which is preliminary data.</text>
</comment>
<dbReference type="SUPFAM" id="SSF52058">
    <property type="entry name" value="L domain-like"/>
    <property type="match status" value="1"/>
</dbReference>
<organism evidence="1 2">
    <name type="scientific">Paracholeplasma manati</name>
    <dbReference type="NCBI Taxonomy" id="591373"/>
    <lineage>
        <taxon>Bacteria</taxon>
        <taxon>Bacillati</taxon>
        <taxon>Mycoplasmatota</taxon>
        <taxon>Mollicutes</taxon>
        <taxon>Acholeplasmatales</taxon>
        <taxon>Acholeplasmataceae</taxon>
        <taxon>Paracholeplasma</taxon>
    </lineage>
</organism>
<name>A0ABT2YB97_9MOLU</name>
<keyword evidence="2" id="KW-1185">Reference proteome</keyword>
<dbReference type="RefSeq" id="WP_263607401.1">
    <property type="nucleotide sequence ID" value="NZ_JAOVQM010000001.1"/>
</dbReference>
<dbReference type="InterPro" id="IPR026906">
    <property type="entry name" value="LRR_5"/>
</dbReference>
<reference evidence="1" key="1">
    <citation type="submission" date="2022-09" db="EMBL/GenBank/DDBJ databases">
        <title>Novel Mycoplasma species identified in domestic and wild animals.</title>
        <authorList>
            <person name="Volokhov D.V."/>
            <person name="Furtak V.A."/>
            <person name="Zagorodnyaya T.A."/>
        </authorList>
    </citation>
    <scope>NUCLEOTIDE SEQUENCE</scope>
    <source>
        <strain evidence="1">Oakley</strain>
    </source>
</reference>
<dbReference type="PROSITE" id="PS51257">
    <property type="entry name" value="PROKAR_LIPOPROTEIN"/>
    <property type="match status" value="1"/>
</dbReference>
<sequence>MKSIRVFTFLIFMVSMFVLMGCQNQKSATLTLKNEGEVMASLSKLEKNEVVSLPIPSADNQVFIGWSDGTTTYFDTYTFTDSTTLTAVYKPVNDMFTYTVIPSREFSDAFSYELVRIDTYKGDVDRLAVPATIDGKHVSAIGSNAFAGSSVIDVRLPVDIVIGDLAFSNILSLKSVTFYGDYVIPYEVSYNQSQWDELLSSYTSTCQFKGGELVNQPYPYGEQCPILEVLNQRSMVIGGNTVTSYTALINSNILYKPIRNTFTDSAFKGSIHLKTLEIPKGETQFNPYIVSGLNELENLVITDNHAKYRWQDGVLFNRDLNQLVYYPSYLQQTSYTLPNGLNNMPVNIENDYLETLVIPADFTGDLMFEGLHGLKEILVETGNTRYQSIDGVLYTNNSLIKYPANKSGSEFTVPTFVKSIDNRAFSNNRNLETLVLPDTLTHINQEVFYKSDKLTTLTLPASVLTIGYGALHLSSIQTLIIYRSAITQGTITTIAGSLAQTYPTNFVIYVPDDSLSAYQTAPGYVPLAELILPISSKN</sequence>
<protein>
    <submittedName>
        <fullName evidence="1">Leucine-rich repeat domain-containing protein</fullName>
    </submittedName>
</protein>
<dbReference type="PANTHER" id="PTHR45661">
    <property type="entry name" value="SURFACE ANTIGEN"/>
    <property type="match status" value="1"/>
</dbReference>
<evidence type="ECO:0000313" key="1">
    <source>
        <dbReference type="EMBL" id="MCV2231288.1"/>
    </source>
</evidence>
<dbReference type="Pfam" id="PF13306">
    <property type="entry name" value="LRR_5"/>
    <property type="match status" value="3"/>
</dbReference>
<accession>A0ABT2YB97</accession>
<evidence type="ECO:0000313" key="2">
    <source>
        <dbReference type="Proteomes" id="UP001177160"/>
    </source>
</evidence>
<dbReference type="Proteomes" id="UP001177160">
    <property type="component" value="Unassembled WGS sequence"/>
</dbReference>
<dbReference type="InterPro" id="IPR053139">
    <property type="entry name" value="Surface_bspA-like"/>
</dbReference>
<proteinExistence type="predicted"/>